<dbReference type="AlphaFoldDB" id="C5LMA1"/>
<dbReference type="PROSITE" id="PS50076">
    <property type="entry name" value="DNAJ_2"/>
    <property type="match status" value="1"/>
</dbReference>
<protein>
    <recommendedName>
        <fullName evidence="2">J domain-containing protein</fullName>
    </recommendedName>
</protein>
<gene>
    <name evidence="3" type="ORF">Pmar_PMAR028492</name>
</gene>
<dbReference type="InParanoid" id="C5LMA1"/>
<evidence type="ECO:0000313" key="4">
    <source>
        <dbReference type="Proteomes" id="UP000007800"/>
    </source>
</evidence>
<accession>C5LMA1</accession>
<evidence type="ECO:0000313" key="3">
    <source>
        <dbReference type="EMBL" id="EER02113.1"/>
    </source>
</evidence>
<dbReference type="Gene3D" id="1.10.287.110">
    <property type="entry name" value="DnaJ domain"/>
    <property type="match status" value="1"/>
</dbReference>
<dbReference type="RefSeq" id="XP_002769395.1">
    <property type="nucleotide sequence ID" value="XM_002769349.1"/>
</dbReference>
<sequence length="324" mass="35385">MSIKMLKEELAREGIDFSRCVEKSELVEMVREARQAATSRRRQSTSAKGSPAASSQRQEVRPPRRSLRLSQAAAVLSQQPKAVLKSQLMVELERIERLPQSTGPMQILGLTRPPSSVGEVKKKLRALSKVVHPDKTANEPHLRGRAGEAFQRMNSAAQEVIKLLEKGAATAAPPGRVQQLTYRMEGEVLIVQWRPPADVNRRAVSSYRVVASAPGTTPIEQGLVSAQGSTTDDGWVECAISSQGRRGNDILFHKQHFQVSVNASNPSGPGPTAHLHVYTNNSKRPPSRIPPPPPLESSRRGNTSHTAAARSHGLGGLRRHNTVF</sequence>
<organism evidence="4">
    <name type="scientific">Perkinsus marinus (strain ATCC 50983 / TXsc)</name>
    <dbReference type="NCBI Taxonomy" id="423536"/>
    <lineage>
        <taxon>Eukaryota</taxon>
        <taxon>Sar</taxon>
        <taxon>Alveolata</taxon>
        <taxon>Perkinsozoa</taxon>
        <taxon>Perkinsea</taxon>
        <taxon>Perkinsida</taxon>
        <taxon>Perkinsidae</taxon>
        <taxon>Perkinsus</taxon>
    </lineage>
</organism>
<feature type="region of interest" description="Disordered" evidence="1">
    <location>
        <begin position="32"/>
        <end position="67"/>
    </location>
</feature>
<keyword evidence="4" id="KW-1185">Reference proteome</keyword>
<feature type="region of interest" description="Disordered" evidence="1">
    <location>
        <begin position="261"/>
        <end position="324"/>
    </location>
</feature>
<reference evidence="3 4" key="1">
    <citation type="submission" date="2008-07" db="EMBL/GenBank/DDBJ databases">
        <authorList>
            <person name="El-Sayed N."/>
            <person name="Caler E."/>
            <person name="Inman J."/>
            <person name="Amedeo P."/>
            <person name="Hass B."/>
            <person name="Wortman J."/>
        </authorList>
    </citation>
    <scope>NUCLEOTIDE SEQUENCE [LARGE SCALE GENOMIC DNA]</scope>
    <source>
        <strain evidence="4">ATCC 50983 / TXsc</strain>
    </source>
</reference>
<dbReference type="EMBL" id="GG683442">
    <property type="protein sequence ID" value="EER02113.1"/>
    <property type="molecule type" value="Genomic_DNA"/>
</dbReference>
<dbReference type="SUPFAM" id="SSF46565">
    <property type="entry name" value="Chaperone J-domain"/>
    <property type="match status" value="1"/>
</dbReference>
<dbReference type="SUPFAM" id="SSF49265">
    <property type="entry name" value="Fibronectin type III"/>
    <property type="match status" value="1"/>
</dbReference>
<name>C5LMA1_PERM5</name>
<dbReference type="SMART" id="SM00271">
    <property type="entry name" value="DnaJ"/>
    <property type="match status" value="1"/>
</dbReference>
<dbReference type="Proteomes" id="UP000007800">
    <property type="component" value="Unassembled WGS sequence"/>
</dbReference>
<evidence type="ECO:0000259" key="2">
    <source>
        <dbReference type="PROSITE" id="PS50076"/>
    </source>
</evidence>
<dbReference type="GeneID" id="9054924"/>
<evidence type="ECO:0000256" key="1">
    <source>
        <dbReference type="SAM" id="MobiDB-lite"/>
    </source>
</evidence>
<dbReference type="InterPro" id="IPR036869">
    <property type="entry name" value="J_dom_sf"/>
</dbReference>
<proteinExistence type="predicted"/>
<dbReference type="InterPro" id="IPR036116">
    <property type="entry name" value="FN3_sf"/>
</dbReference>
<feature type="domain" description="J" evidence="2">
    <location>
        <begin position="103"/>
        <end position="186"/>
    </location>
</feature>
<dbReference type="InterPro" id="IPR001623">
    <property type="entry name" value="DnaJ_domain"/>
</dbReference>